<dbReference type="Pfam" id="PF03767">
    <property type="entry name" value="Acid_phosphat_B"/>
    <property type="match status" value="1"/>
</dbReference>
<dbReference type="SUPFAM" id="SSF56784">
    <property type="entry name" value="HAD-like"/>
    <property type="match status" value="1"/>
</dbReference>
<dbReference type="InterPro" id="IPR005519">
    <property type="entry name" value="Acid_phosphat_B-like"/>
</dbReference>
<organism evidence="3 4">
    <name type="scientific">Arboricoccus pini</name>
    <dbReference type="NCBI Taxonomy" id="1963835"/>
    <lineage>
        <taxon>Bacteria</taxon>
        <taxon>Pseudomonadati</taxon>
        <taxon>Pseudomonadota</taxon>
        <taxon>Alphaproteobacteria</taxon>
        <taxon>Geminicoccales</taxon>
        <taxon>Geminicoccaceae</taxon>
        <taxon>Arboricoccus</taxon>
    </lineage>
</organism>
<evidence type="ECO:0000313" key="4">
    <source>
        <dbReference type="Proteomes" id="UP000197065"/>
    </source>
</evidence>
<name>A0A212RC28_9PROT</name>
<dbReference type="InterPro" id="IPR023214">
    <property type="entry name" value="HAD_sf"/>
</dbReference>
<sequence>MNRGLSLPATVMAWFALVMITGDLAWVWPAKAEPQNIGVLAADLDAYVDEGRYFSDIVEAVSGAQAKVAQRLRHKRSNERLAIVLDVDETALSNLSEIQANGYAYFEELPCPITRGVPSSPCGFAAWAQSGAAPAIEATLDLYRFARDQGVAVFFVSNRAETLRDATSRNLRSAGFDRWDGLVLEPAAANFESAADFKSAERKTIEAKGYTIILTMGDQWSDLLGGAAEAWVKLPNPFYYIP</sequence>
<reference evidence="3 4" key="1">
    <citation type="submission" date="2017-06" db="EMBL/GenBank/DDBJ databases">
        <authorList>
            <person name="Kim H.J."/>
            <person name="Triplett B.A."/>
        </authorList>
    </citation>
    <scope>NUCLEOTIDE SEQUENCE [LARGE SCALE GENOMIC DNA]</scope>
    <source>
        <strain evidence="3 4">B29T1</strain>
    </source>
</reference>
<evidence type="ECO:0000313" key="3">
    <source>
        <dbReference type="EMBL" id="SNB69778.1"/>
    </source>
</evidence>
<gene>
    <name evidence="3" type="ORF">SAMN07250955_10751</name>
</gene>
<accession>A0A212RC28</accession>
<protein>
    <submittedName>
        <fullName evidence="3">Acid phosphatase</fullName>
    </submittedName>
</protein>
<dbReference type="RefSeq" id="WP_088561627.1">
    <property type="nucleotide sequence ID" value="NZ_FYEH01000007.1"/>
</dbReference>
<keyword evidence="1" id="KW-0732">Signal</keyword>
<dbReference type="EMBL" id="FYEH01000007">
    <property type="protein sequence ID" value="SNB69778.1"/>
    <property type="molecule type" value="Genomic_DNA"/>
</dbReference>
<dbReference type="Proteomes" id="UP000197065">
    <property type="component" value="Unassembled WGS sequence"/>
</dbReference>
<evidence type="ECO:0000256" key="2">
    <source>
        <dbReference type="ARBA" id="ARBA00023180"/>
    </source>
</evidence>
<dbReference type="InterPro" id="IPR036412">
    <property type="entry name" value="HAD-like_sf"/>
</dbReference>
<dbReference type="PIRSF" id="PIRSF002674">
    <property type="entry name" value="VSP"/>
    <property type="match status" value="1"/>
</dbReference>
<keyword evidence="4" id="KW-1185">Reference proteome</keyword>
<dbReference type="PANTHER" id="PTHR31284">
    <property type="entry name" value="ACID PHOSPHATASE-LIKE PROTEIN"/>
    <property type="match status" value="1"/>
</dbReference>
<dbReference type="PANTHER" id="PTHR31284:SF10">
    <property type="entry name" value="ACID PHOSPHATASE-LIKE PROTEIN"/>
    <property type="match status" value="1"/>
</dbReference>
<dbReference type="OrthoDB" id="193314at2"/>
<dbReference type="AlphaFoldDB" id="A0A212RC28"/>
<keyword evidence="2" id="KW-0325">Glycoprotein</keyword>
<dbReference type="Gene3D" id="3.40.50.1000">
    <property type="entry name" value="HAD superfamily/HAD-like"/>
    <property type="match status" value="1"/>
</dbReference>
<dbReference type="InterPro" id="IPR014403">
    <property type="entry name" value="APS1/VSP"/>
</dbReference>
<proteinExistence type="predicted"/>
<evidence type="ECO:0000256" key="1">
    <source>
        <dbReference type="ARBA" id="ARBA00022729"/>
    </source>
</evidence>